<dbReference type="Gene3D" id="3.30.565.10">
    <property type="entry name" value="Histidine kinase-like ATPase, C-terminal domain"/>
    <property type="match status" value="1"/>
</dbReference>
<evidence type="ECO:0000256" key="6">
    <source>
        <dbReference type="ARBA" id="ARBA00022679"/>
    </source>
</evidence>
<keyword evidence="4" id="KW-1003">Cell membrane</keyword>
<dbReference type="InterPro" id="IPR003661">
    <property type="entry name" value="HisK_dim/P_dom"/>
</dbReference>
<evidence type="ECO:0000256" key="14">
    <source>
        <dbReference type="SAM" id="Phobius"/>
    </source>
</evidence>
<evidence type="ECO:0000313" key="16">
    <source>
        <dbReference type="EMBL" id="RLK50974.1"/>
    </source>
</evidence>
<keyword evidence="17" id="KW-1185">Reference proteome</keyword>
<dbReference type="PROSITE" id="PS50109">
    <property type="entry name" value="HIS_KIN"/>
    <property type="match status" value="1"/>
</dbReference>
<evidence type="ECO:0000256" key="10">
    <source>
        <dbReference type="ARBA" id="ARBA00022840"/>
    </source>
</evidence>
<feature type="transmembrane region" description="Helical" evidence="14">
    <location>
        <begin position="207"/>
        <end position="224"/>
    </location>
</feature>
<keyword evidence="11 14" id="KW-1133">Transmembrane helix</keyword>
<dbReference type="EC" id="2.7.13.3" evidence="3"/>
<dbReference type="EMBL" id="RCDA01000001">
    <property type="protein sequence ID" value="RLK50974.1"/>
    <property type="molecule type" value="Genomic_DNA"/>
</dbReference>
<dbReference type="PANTHER" id="PTHR43065:SF46">
    <property type="entry name" value="C4-DICARBOXYLATE TRANSPORT SENSOR PROTEIN DCTB"/>
    <property type="match status" value="1"/>
</dbReference>
<evidence type="ECO:0000256" key="1">
    <source>
        <dbReference type="ARBA" id="ARBA00000085"/>
    </source>
</evidence>
<dbReference type="Pfam" id="PF02518">
    <property type="entry name" value="HATPase_c"/>
    <property type="match status" value="1"/>
</dbReference>
<sequence length="539" mass="56877">MARVLLLSTALVVLYVGVGAWGFVFTPDALGIPLVWPATGVGLVFVFLYGYRLLPAVAVGAGLIAILFTGDMAPPLERVVSVAATVAATALGAGLLRRWRFDPRLAHLRDLGVFLVAGGGVSSGLNAVVGAYGIAAGSEQAAFATTWWVCWAADLMGLALIAPLLFALMGGRFLLPPGHDYRVGGTLIIGIIATSVVVYLVPLSLAVALPLSYLAFPLIMFAALQCPVQITTGLIGLSGALALTATGLGYGPFAALGLEHSLLALNAQLGLLVITGLSLTAIRSEREAAESRARDHLESLARAGRINLMGQLSATLAHELNQPLCALTTYAQAGRRLLQRGEPEAAADALERLEDNARRASETVRQIRTFASREAPDRQSCSPAEWVRNAEALMRRELGQRGVALQVNVAPELPPVAVAPIQVEQVLVNLLRNAGEVLAGRPDARIRLSVYRRRQELVLQVSDNGPGIPPEHLSRLFEPFTSFKRGGMGIGLALCRSIVESHGGAFTARNGNAGGAEFRFTLPLEASHGHAQTDRSSGG</sequence>
<evidence type="ECO:0000256" key="5">
    <source>
        <dbReference type="ARBA" id="ARBA00022553"/>
    </source>
</evidence>
<keyword evidence="9 16" id="KW-0418">Kinase</keyword>
<comment type="caution">
    <text evidence="16">The sequence shown here is derived from an EMBL/GenBank/DDBJ whole genome shotgun (WGS) entry which is preliminary data.</text>
</comment>
<feature type="transmembrane region" description="Helical" evidence="14">
    <location>
        <begin position="79"/>
        <end position="99"/>
    </location>
</feature>
<dbReference type="GO" id="GO:0005524">
    <property type="term" value="F:ATP binding"/>
    <property type="evidence" value="ECO:0007669"/>
    <property type="project" value="UniProtKB-KW"/>
</dbReference>
<keyword evidence="5" id="KW-0597">Phosphoprotein</keyword>
<accession>A0A498C482</accession>
<evidence type="ECO:0000256" key="4">
    <source>
        <dbReference type="ARBA" id="ARBA00022475"/>
    </source>
</evidence>
<evidence type="ECO:0000256" key="8">
    <source>
        <dbReference type="ARBA" id="ARBA00022741"/>
    </source>
</evidence>
<evidence type="ECO:0000256" key="2">
    <source>
        <dbReference type="ARBA" id="ARBA00004651"/>
    </source>
</evidence>
<dbReference type="InterPro" id="IPR003594">
    <property type="entry name" value="HATPase_dom"/>
</dbReference>
<dbReference type="InterPro" id="IPR007895">
    <property type="entry name" value="MASE1"/>
</dbReference>
<dbReference type="SUPFAM" id="SSF47384">
    <property type="entry name" value="Homodimeric domain of signal transducing histidine kinase"/>
    <property type="match status" value="1"/>
</dbReference>
<evidence type="ECO:0000256" key="7">
    <source>
        <dbReference type="ARBA" id="ARBA00022692"/>
    </source>
</evidence>
<dbReference type="OrthoDB" id="1931120at2"/>
<dbReference type="GO" id="GO:0005886">
    <property type="term" value="C:plasma membrane"/>
    <property type="evidence" value="ECO:0007669"/>
    <property type="project" value="UniProtKB-SubCell"/>
</dbReference>
<reference evidence="16 17" key="1">
    <citation type="submission" date="2018-10" db="EMBL/GenBank/DDBJ databases">
        <title>Genomic Encyclopedia of Type Strains, Phase IV (KMG-IV): sequencing the most valuable type-strain genomes for metagenomic binning, comparative biology and taxonomic classification.</title>
        <authorList>
            <person name="Goeker M."/>
        </authorList>
    </citation>
    <scope>NUCLEOTIDE SEQUENCE [LARGE SCALE GENOMIC DNA]</scope>
    <source>
        <strain evidence="16 17">DSM 12769</strain>
    </source>
</reference>
<dbReference type="Gene3D" id="1.10.287.130">
    <property type="match status" value="1"/>
</dbReference>
<dbReference type="InterPro" id="IPR004358">
    <property type="entry name" value="Sig_transdc_His_kin-like_C"/>
</dbReference>
<keyword evidence="7 14" id="KW-0812">Transmembrane</keyword>
<evidence type="ECO:0000313" key="17">
    <source>
        <dbReference type="Proteomes" id="UP000275461"/>
    </source>
</evidence>
<evidence type="ECO:0000259" key="15">
    <source>
        <dbReference type="PROSITE" id="PS50109"/>
    </source>
</evidence>
<dbReference type="CDD" id="cd00082">
    <property type="entry name" value="HisKA"/>
    <property type="match status" value="1"/>
</dbReference>
<keyword evidence="8" id="KW-0547">Nucleotide-binding</keyword>
<name>A0A498C482_9GAMM</name>
<feature type="transmembrane region" description="Helical" evidence="14">
    <location>
        <begin position="231"/>
        <end position="250"/>
    </location>
</feature>
<feature type="transmembrane region" description="Helical" evidence="14">
    <location>
        <begin position="146"/>
        <end position="169"/>
    </location>
</feature>
<evidence type="ECO:0000256" key="13">
    <source>
        <dbReference type="ARBA" id="ARBA00023136"/>
    </source>
</evidence>
<dbReference type="PANTHER" id="PTHR43065">
    <property type="entry name" value="SENSOR HISTIDINE KINASE"/>
    <property type="match status" value="1"/>
</dbReference>
<feature type="transmembrane region" description="Helical" evidence="14">
    <location>
        <begin position="56"/>
        <end position="73"/>
    </location>
</feature>
<dbReference type="Proteomes" id="UP000275461">
    <property type="component" value="Unassembled WGS sequence"/>
</dbReference>
<dbReference type="PRINTS" id="PR00344">
    <property type="entry name" value="BCTRLSENSOR"/>
</dbReference>
<dbReference type="Pfam" id="PF00512">
    <property type="entry name" value="HisKA"/>
    <property type="match status" value="1"/>
</dbReference>
<dbReference type="SMART" id="SM00388">
    <property type="entry name" value="HisKA"/>
    <property type="match status" value="1"/>
</dbReference>
<dbReference type="AlphaFoldDB" id="A0A498C482"/>
<feature type="domain" description="Histidine kinase" evidence="15">
    <location>
        <begin position="315"/>
        <end position="526"/>
    </location>
</feature>
<dbReference type="InterPro" id="IPR036097">
    <property type="entry name" value="HisK_dim/P_sf"/>
</dbReference>
<dbReference type="InterPro" id="IPR005467">
    <property type="entry name" value="His_kinase_dom"/>
</dbReference>
<protein>
    <recommendedName>
        <fullName evidence="3">histidine kinase</fullName>
        <ecNumber evidence="3">2.7.13.3</ecNumber>
    </recommendedName>
</protein>
<keyword evidence="13 14" id="KW-0472">Membrane</keyword>
<comment type="subcellular location">
    <subcellularLocation>
        <location evidence="2">Cell membrane</location>
        <topology evidence="2">Multi-pass membrane protein</topology>
    </subcellularLocation>
</comment>
<proteinExistence type="predicted"/>
<evidence type="ECO:0000256" key="9">
    <source>
        <dbReference type="ARBA" id="ARBA00022777"/>
    </source>
</evidence>
<evidence type="ECO:0000256" key="3">
    <source>
        <dbReference type="ARBA" id="ARBA00012438"/>
    </source>
</evidence>
<keyword evidence="6" id="KW-0808">Transferase</keyword>
<dbReference type="GO" id="GO:0000155">
    <property type="term" value="F:phosphorelay sensor kinase activity"/>
    <property type="evidence" value="ECO:0007669"/>
    <property type="project" value="InterPro"/>
</dbReference>
<keyword evidence="12" id="KW-0902">Two-component regulatory system</keyword>
<organism evidence="16 17">
    <name type="scientific">Alkalispirillum mobile</name>
    <dbReference type="NCBI Taxonomy" id="85925"/>
    <lineage>
        <taxon>Bacteria</taxon>
        <taxon>Pseudomonadati</taxon>
        <taxon>Pseudomonadota</taxon>
        <taxon>Gammaproteobacteria</taxon>
        <taxon>Chromatiales</taxon>
        <taxon>Ectothiorhodospiraceae</taxon>
        <taxon>Alkalispirillum</taxon>
    </lineage>
</organism>
<dbReference type="SUPFAM" id="SSF55874">
    <property type="entry name" value="ATPase domain of HSP90 chaperone/DNA topoisomerase II/histidine kinase"/>
    <property type="match status" value="1"/>
</dbReference>
<feature type="transmembrane region" description="Helical" evidence="14">
    <location>
        <begin position="30"/>
        <end position="49"/>
    </location>
</feature>
<comment type="catalytic activity">
    <reaction evidence="1">
        <text>ATP + protein L-histidine = ADP + protein N-phospho-L-histidine.</text>
        <dbReference type="EC" id="2.7.13.3"/>
    </reaction>
</comment>
<feature type="transmembrane region" description="Helical" evidence="14">
    <location>
        <begin position="111"/>
        <end position="134"/>
    </location>
</feature>
<keyword evidence="10" id="KW-0067">ATP-binding</keyword>
<dbReference type="SMART" id="SM00387">
    <property type="entry name" value="HATPase_c"/>
    <property type="match status" value="1"/>
</dbReference>
<evidence type="ECO:0000256" key="12">
    <source>
        <dbReference type="ARBA" id="ARBA00023012"/>
    </source>
</evidence>
<dbReference type="InterPro" id="IPR036890">
    <property type="entry name" value="HATPase_C_sf"/>
</dbReference>
<dbReference type="Pfam" id="PF05231">
    <property type="entry name" value="MASE1"/>
    <property type="match status" value="1"/>
</dbReference>
<gene>
    <name evidence="16" type="ORF">DFR31_0887</name>
</gene>
<evidence type="ECO:0000256" key="11">
    <source>
        <dbReference type="ARBA" id="ARBA00022989"/>
    </source>
</evidence>
<feature type="transmembrane region" description="Helical" evidence="14">
    <location>
        <begin position="181"/>
        <end position="201"/>
    </location>
</feature>